<dbReference type="SMART" id="SM00399">
    <property type="entry name" value="ZnF_C4"/>
    <property type="match status" value="1"/>
</dbReference>
<dbReference type="Proteomes" id="UP000759131">
    <property type="component" value="Unassembled WGS sequence"/>
</dbReference>
<dbReference type="Pfam" id="PF00105">
    <property type="entry name" value="zf-C4"/>
    <property type="match status" value="1"/>
</dbReference>
<feature type="domain" description="NR LBD" evidence="10">
    <location>
        <begin position="159"/>
        <end position="297"/>
    </location>
</feature>
<reference evidence="11" key="1">
    <citation type="submission" date="2020-11" db="EMBL/GenBank/DDBJ databases">
        <authorList>
            <person name="Tran Van P."/>
        </authorList>
    </citation>
    <scope>NUCLEOTIDE SEQUENCE</scope>
</reference>
<keyword evidence="5" id="KW-0238">DNA-binding</keyword>
<dbReference type="AlphaFoldDB" id="A0A7R9KB66"/>
<evidence type="ECO:0008006" key="13">
    <source>
        <dbReference type="Google" id="ProtNLM"/>
    </source>
</evidence>
<evidence type="ECO:0000256" key="1">
    <source>
        <dbReference type="ARBA" id="ARBA00022723"/>
    </source>
</evidence>
<evidence type="ECO:0000256" key="8">
    <source>
        <dbReference type="ARBA" id="ARBA00023242"/>
    </source>
</evidence>
<dbReference type="Gene3D" id="1.10.565.10">
    <property type="entry name" value="Retinoid X Receptor"/>
    <property type="match status" value="2"/>
</dbReference>
<keyword evidence="3" id="KW-0862">Zinc</keyword>
<evidence type="ECO:0000256" key="3">
    <source>
        <dbReference type="ARBA" id="ARBA00022833"/>
    </source>
</evidence>
<accession>A0A7R9KB66</accession>
<dbReference type="PANTHER" id="PTHR24082">
    <property type="entry name" value="NUCLEAR HORMONE RECEPTOR"/>
    <property type="match status" value="1"/>
</dbReference>
<dbReference type="PANTHER" id="PTHR24082:SF283">
    <property type="entry name" value="NUCLEAR HORMONE RECEPTOR HR96"/>
    <property type="match status" value="1"/>
</dbReference>
<feature type="domain" description="Nuclear receptor" evidence="9">
    <location>
        <begin position="54"/>
        <end position="129"/>
    </location>
</feature>
<keyword evidence="6" id="KW-0804">Transcription</keyword>
<dbReference type="EMBL" id="CAJPIZ010000004">
    <property type="protein sequence ID" value="CAG2099953.1"/>
    <property type="molecule type" value="Genomic_DNA"/>
</dbReference>
<dbReference type="OrthoDB" id="5850793at2759"/>
<dbReference type="InterPro" id="IPR050234">
    <property type="entry name" value="Nuclear_hormone_rcpt_NR1"/>
</dbReference>
<dbReference type="GO" id="GO:0000978">
    <property type="term" value="F:RNA polymerase II cis-regulatory region sequence-specific DNA binding"/>
    <property type="evidence" value="ECO:0007669"/>
    <property type="project" value="TreeGrafter"/>
</dbReference>
<dbReference type="SUPFAM" id="SSF57716">
    <property type="entry name" value="Glucocorticoid receptor-like (DNA-binding domain)"/>
    <property type="match status" value="1"/>
</dbReference>
<evidence type="ECO:0000256" key="2">
    <source>
        <dbReference type="ARBA" id="ARBA00022771"/>
    </source>
</evidence>
<evidence type="ECO:0000256" key="7">
    <source>
        <dbReference type="ARBA" id="ARBA00023170"/>
    </source>
</evidence>
<dbReference type="PROSITE" id="PS00031">
    <property type="entry name" value="NUCLEAR_REC_DBD_1"/>
    <property type="match status" value="1"/>
</dbReference>
<evidence type="ECO:0000259" key="10">
    <source>
        <dbReference type="PROSITE" id="PS51843"/>
    </source>
</evidence>
<dbReference type="InterPro" id="IPR001628">
    <property type="entry name" value="Znf_hrmn_rcpt"/>
</dbReference>
<keyword evidence="8" id="KW-0539">Nucleus</keyword>
<dbReference type="PRINTS" id="PR00047">
    <property type="entry name" value="STROIDFINGER"/>
</dbReference>
<keyword evidence="7" id="KW-0675">Receptor</keyword>
<dbReference type="GO" id="GO:0000122">
    <property type="term" value="P:negative regulation of transcription by RNA polymerase II"/>
    <property type="evidence" value="ECO:0007669"/>
    <property type="project" value="TreeGrafter"/>
</dbReference>
<proteinExistence type="predicted"/>
<dbReference type="GO" id="GO:0045944">
    <property type="term" value="P:positive regulation of transcription by RNA polymerase II"/>
    <property type="evidence" value="ECO:0007669"/>
    <property type="project" value="TreeGrafter"/>
</dbReference>
<keyword evidence="2" id="KW-0863">Zinc-finger</keyword>
<evidence type="ECO:0000256" key="6">
    <source>
        <dbReference type="ARBA" id="ARBA00023163"/>
    </source>
</evidence>
<evidence type="ECO:0000313" key="12">
    <source>
        <dbReference type="Proteomes" id="UP000759131"/>
    </source>
</evidence>
<dbReference type="EMBL" id="OC854579">
    <property type="protein sequence ID" value="CAD7619523.1"/>
    <property type="molecule type" value="Genomic_DNA"/>
</dbReference>
<dbReference type="InterPro" id="IPR013088">
    <property type="entry name" value="Znf_NHR/GATA"/>
</dbReference>
<dbReference type="GO" id="GO:0008270">
    <property type="term" value="F:zinc ion binding"/>
    <property type="evidence" value="ECO:0007669"/>
    <property type="project" value="UniProtKB-KW"/>
</dbReference>
<evidence type="ECO:0000256" key="4">
    <source>
        <dbReference type="ARBA" id="ARBA00023015"/>
    </source>
</evidence>
<evidence type="ECO:0000256" key="5">
    <source>
        <dbReference type="ARBA" id="ARBA00023125"/>
    </source>
</evidence>
<evidence type="ECO:0000259" key="9">
    <source>
        <dbReference type="PROSITE" id="PS51030"/>
    </source>
</evidence>
<dbReference type="GO" id="GO:0030154">
    <property type="term" value="P:cell differentiation"/>
    <property type="evidence" value="ECO:0007669"/>
    <property type="project" value="TreeGrafter"/>
</dbReference>
<evidence type="ECO:0000313" key="11">
    <source>
        <dbReference type="EMBL" id="CAD7619523.1"/>
    </source>
</evidence>
<dbReference type="PROSITE" id="PS51030">
    <property type="entry name" value="NUCLEAR_REC_DBD_2"/>
    <property type="match status" value="1"/>
</dbReference>
<dbReference type="PROSITE" id="PS51843">
    <property type="entry name" value="NR_LBD"/>
    <property type="match status" value="1"/>
</dbReference>
<sequence>MDLVTAILLFNPYRSQLKHREVVKYKRWIYFHLLQRYLLLKYRSESEVKSRLRQLICAVCGDNARGYNFNVMSCVSCKTFFKRNAITNKEFKCNYNNNCEINALKRRFCPKCRLDKCFASGMRKEKLFNSEQKAMRINKMQENKRKRMITIPDLVNNEFTDKSSNCLRELMNATNVLQISSGRIITEVNTYLDEMVAIVKNAEQLVQRLVVMCKMLRGFNTICANDQIALLKYGSIELCSLRQFTGYDSTNHYLSIHSDNDNSILIKFNGIKSEKLYLFEAYDRYRTLQPRSTKDYT</sequence>
<gene>
    <name evidence="11" type="ORF">OSB1V03_LOCUS24</name>
</gene>
<name>A0A7R9KB66_9ACAR</name>
<keyword evidence="12" id="KW-1185">Reference proteome</keyword>
<keyword evidence="4" id="KW-0805">Transcription regulation</keyword>
<protein>
    <recommendedName>
        <fullName evidence="13">Nuclear receptor domain-containing protein</fullName>
    </recommendedName>
</protein>
<dbReference type="SUPFAM" id="SSF48508">
    <property type="entry name" value="Nuclear receptor ligand-binding domain"/>
    <property type="match status" value="2"/>
</dbReference>
<organism evidence="11">
    <name type="scientific">Medioppia subpectinata</name>
    <dbReference type="NCBI Taxonomy" id="1979941"/>
    <lineage>
        <taxon>Eukaryota</taxon>
        <taxon>Metazoa</taxon>
        <taxon>Ecdysozoa</taxon>
        <taxon>Arthropoda</taxon>
        <taxon>Chelicerata</taxon>
        <taxon>Arachnida</taxon>
        <taxon>Acari</taxon>
        <taxon>Acariformes</taxon>
        <taxon>Sarcoptiformes</taxon>
        <taxon>Oribatida</taxon>
        <taxon>Brachypylina</taxon>
        <taxon>Oppioidea</taxon>
        <taxon>Oppiidae</taxon>
        <taxon>Medioppia</taxon>
    </lineage>
</organism>
<dbReference type="GO" id="GO:0004879">
    <property type="term" value="F:nuclear receptor activity"/>
    <property type="evidence" value="ECO:0007669"/>
    <property type="project" value="TreeGrafter"/>
</dbReference>
<dbReference type="InterPro" id="IPR035500">
    <property type="entry name" value="NHR-like_dom_sf"/>
</dbReference>
<dbReference type="Gene3D" id="3.30.50.10">
    <property type="entry name" value="Erythroid Transcription Factor GATA-1, subunit A"/>
    <property type="match status" value="1"/>
</dbReference>
<keyword evidence="1" id="KW-0479">Metal-binding</keyword>
<dbReference type="InterPro" id="IPR000536">
    <property type="entry name" value="Nucl_hrmn_rcpt_lig-bd"/>
</dbReference>